<proteinExistence type="predicted"/>
<evidence type="ECO:0000313" key="1">
    <source>
        <dbReference type="EMBL" id="KAI3735262.1"/>
    </source>
</evidence>
<gene>
    <name evidence="1" type="ORF">L6452_14754</name>
</gene>
<reference evidence="2" key="1">
    <citation type="journal article" date="2022" name="Mol. Ecol. Resour.">
        <title>The genomes of chicory, endive, great burdock and yacon provide insights into Asteraceae palaeo-polyploidization history and plant inulin production.</title>
        <authorList>
            <person name="Fan W."/>
            <person name="Wang S."/>
            <person name="Wang H."/>
            <person name="Wang A."/>
            <person name="Jiang F."/>
            <person name="Liu H."/>
            <person name="Zhao H."/>
            <person name="Xu D."/>
            <person name="Zhang Y."/>
        </authorList>
    </citation>
    <scope>NUCLEOTIDE SEQUENCE [LARGE SCALE GENOMIC DNA]</scope>
    <source>
        <strain evidence="2">cv. Niubang</strain>
    </source>
</reference>
<sequence>MCAIVLRTCLCSKALMYRSASSVDYSSGEEVDGDDDDDDVDYISPASPSSQSSRFSRASSFSKREKNSAHWILSIIVWLLLPARLMHGIPIYMYIILTRGLKVSTSTPGRLQASHVHASRKALDHVVQRSTDRRCRVIEDLQLGMEIFIETIFDGIHKVTSCFISPMDSLREFLRWSSPGFSGDVHPDDSIAYVATATLPEDNPIPTTRLHNSLNTDARTCQDVITELGAQGLSESGCTTKRFSIGYCFYNPIQAESRMGALCDPPTRATHHAVPKDSELSAEPREPISVSPNPSCKGTYAREDPIIK</sequence>
<organism evidence="1 2">
    <name type="scientific">Arctium lappa</name>
    <name type="common">Greater burdock</name>
    <name type="synonym">Lappa major</name>
    <dbReference type="NCBI Taxonomy" id="4217"/>
    <lineage>
        <taxon>Eukaryota</taxon>
        <taxon>Viridiplantae</taxon>
        <taxon>Streptophyta</taxon>
        <taxon>Embryophyta</taxon>
        <taxon>Tracheophyta</taxon>
        <taxon>Spermatophyta</taxon>
        <taxon>Magnoliopsida</taxon>
        <taxon>eudicotyledons</taxon>
        <taxon>Gunneridae</taxon>
        <taxon>Pentapetalae</taxon>
        <taxon>asterids</taxon>
        <taxon>campanulids</taxon>
        <taxon>Asterales</taxon>
        <taxon>Asteraceae</taxon>
        <taxon>Carduoideae</taxon>
        <taxon>Cardueae</taxon>
        <taxon>Arctiinae</taxon>
        <taxon>Arctium</taxon>
    </lineage>
</organism>
<comment type="caution">
    <text evidence="1">The sequence shown here is derived from an EMBL/GenBank/DDBJ whole genome shotgun (WGS) entry which is preliminary data.</text>
</comment>
<dbReference type="Proteomes" id="UP001055879">
    <property type="component" value="Linkage Group LG04"/>
</dbReference>
<protein>
    <submittedName>
        <fullName evidence="1">Uncharacterized protein</fullName>
    </submittedName>
</protein>
<accession>A0ACB9CLT8</accession>
<keyword evidence="2" id="KW-1185">Reference proteome</keyword>
<name>A0ACB9CLT8_ARCLA</name>
<reference evidence="1 2" key="2">
    <citation type="journal article" date="2022" name="Mol. Ecol. Resour.">
        <title>The genomes of chicory, endive, great burdock and yacon provide insights into Asteraceae paleo-polyploidization history and plant inulin production.</title>
        <authorList>
            <person name="Fan W."/>
            <person name="Wang S."/>
            <person name="Wang H."/>
            <person name="Wang A."/>
            <person name="Jiang F."/>
            <person name="Liu H."/>
            <person name="Zhao H."/>
            <person name="Xu D."/>
            <person name="Zhang Y."/>
        </authorList>
    </citation>
    <scope>NUCLEOTIDE SEQUENCE [LARGE SCALE GENOMIC DNA]</scope>
    <source>
        <strain evidence="2">cv. Niubang</strain>
    </source>
</reference>
<dbReference type="EMBL" id="CM042050">
    <property type="protein sequence ID" value="KAI3735262.1"/>
    <property type="molecule type" value="Genomic_DNA"/>
</dbReference>
<evidence type="ECO:0000313" key="2">
    <source>
        <dbReference type="Proteomes" id="UP001055879"/>
    </source>
</evidence>